<dbReference type="InterPro" id="IPR000477">
    <property type="entry name" value="RT_dom"/>
</dbReference>
<dbReference type="CDD" id="cd01647">
    <property type="entry name" value="RT_LTR"/>
    <property type="match status" value="1"/>
</dbReference>
<dbReference type="EMBL" id="QJKJ01000177">
    <property type="protein sequence ID" value="RDY13906.1"/>
    <property type="molecule type" value="Genomic_DNA"/>
</dbReference>
<dbReference type="GO" id="GO:0003676">
    <property type="term" value="F:nucleic acid binding"/>
    <property type="evidence" value="ECO:0007669"/>
    <property type="project" value="InterPro"/>
</dbReference>
<accession>A0A371IFS0</accession>
<comment type="caution">
    <text evidence="8">The sequence shown here is derived from an EMBL/GenBank/DDBJ whole genome shotgun (WGS) entry which is preliminary data.</text>
</comment>
<dbReference type="InterPro" id="IPR036397">
    <property type="entry name" value="RNaseH_sf"/>
</dbReference>
<dbReference type="GO" id="GO:0004519">
    <property type="term" value="F:endonuclease activity"/>
    <property type="evidence" value="ECO:0007669"/>
    <property type="project" value="UniProtKB-KW"/>
</dbReference>
<dbReference type="Gene3D" id="3.10.10.10">
    <property type="entry name" value="HIV Type 1 Reverse Transcriptase, subunit A, domain 1"/>
    <property type="match status" value="1"/>
</dbReference>
<evidence type="ECO:0000259" key="7">
    <source>
        <dbReference type="PROSITE" id="PS50994"/>
    </source>
</evidence>
<sequence length="843" mass="96406">MIEELVEEYLQLDNCNEDIKDFTGSIINCLEANQDEVQESPNSKDKDNYNDVADLAFGAKLTELLDQVCHLKTSECTNNAEGKASRSTQLQAELMTEHLMQRPIQVDQPDLKPLTKESPSPPSPLKLKELSSHLKYAYLDSEQQLPEQEAKLLKVLREHEKAIGWKLLDLPSINPSICMHRILMEEEIKPVRQQQRRLNPTILDIIKKEVSKLLAAGIIYPISDNQWVSPVQVVSKKSGMTIMKNQQNEMATRKDNFPWPFIDHVLEKLSGKSHYCFLDGFSRYMQIHIAPEDQQKTTFTCHFGTFAYTFMPFGLCSAPITFQRCMTSIFSDLLQDCMEVFMDDFTVYADSFDACLSNLSRVLKRCIDTNLVLNFEKCHSIVTEGIVLGHLVSNMGIEVDKANIDVITSFPNPTSAREVRSFLGHAVSWPCLCPNYYRRMWNSTSIGPELKSQLTSALILQVLNWDLPFELMCDASNSALGVVLGQKARVGQPLNVIVYASRTMALAQQNYTTIEKELLAIVFSLDKFFSYLLGSKIIVFSNHAALRYLLKKPDAKSRLIRWMLLLQEFDLEIRDKRGVENPMADHLSRIEKESELIPIRDEFPDEQLLHIKLATPWFADICNYVATSQFPLEASRHYKEKIRSDAKHYIWDDPYLWRLCNNKVIHRCIPDTEINLVLQFCHSTPGGGHYGDAHQFVSTCEECQKAGMAMNRRHEMPEQPILFCEGIDFMGPFPVSNGYSYILLAVDYVSRWVEAIATRTNDAKVVVDFLKSNIFCRFGVPKALISDQRSHFYNRAMASLLQKYGVAHRIATAYHPQTNGQAEVFNREIKQTLQKMTNPSRKD</sequence>
<dbReference type="GO" id="GO:0015074">
    <property type="term" value="P:DNA integration"/>
    <property type="evidence" value="ECO:0007669"/>
    <property type="project" value="InterPro"/>
</dbReference>
<keyword evidence="1" id="KW-0808">Transferase</keyword>
<feature type="domain" description="Integrase catalytic" evidence="7">
    <location>
        <begin position="716"/>
        <end position="843"/>
    </location>
</feature>
<dbReference type="Pfam" id="PF17917">
    <property type="entry name" value="RT_RNaseH"/>
    <property type="match status" value="1"/>
</dbReference>
<evidence type="ECO:0000256" key="4">
    <source>
        <dbReference type="ARBA" id="ARBA00022759"/>
    </source>
</evidence>
<dbReference type="InterPro" id="IPR043128">
    <property type="entry name" value="Rev_trsase/Diguanyl_cyclase"/>
</dbReference>
<dbReference type="Gene3D" id="3.10.20.370">
    <property type="match status" value="1"/>
</dbReference>
<evidence type="ECO:0000256" key="5">
    <source>
        <dbReference type="ARBA" id="ARBA00022801"/>
    </source>
</evidence>
<dbReference type="InterPro" id="IPR012337">
    <property type="entry name" value="RNaseH-like_sf"/>
</dbReference>
<dbReference type="Gene3D" id="3.30.420.10">
    <property type="entry name" value="Ribonuclease H-like superfamily/Ribonuclease H"/>
    <property type="match status" value="1"/>
</dbReference>
<dbReference type="GO" id="GO:0016787">
    <property type="term" value="F:hydrolase activity"/>
    <property type="evidence" value="ECO:0007669"/>
    <property type="project" value="UniProtKB-KW"/>
</dbReference>
<dbReference type="Pfam" id="PF00665">
    <property type="entry name" value="rve"/>
    <property type="match status" value="1"/>
</dbReference>
<dbReference type="InterPro" id="IPR041373">
    <property type="entry name" value="RT_RNaseH"/>
</dbReference>
<proteinExistence type="predicted"/>
<evidence type="ECO:0000256" key="1">
    <source>
        <dbReference type="ARBA" id="ARBA00022679"/>
    </source>
</evidence>
<dbReference type="SUPFAM" id="SSF56672">
    <property type="entry name" value="DNA/RNA polymerases"/>
    <property type="match status" value="1"/>
</dbReference>
<keyword evidence="5" id="KW-0378">Hydrolase</keyword>
<dbReference type="AlphaFoldDB" id="A0A371IFS0"/>
<dbReference type="OrthoDB" id="9113925at2759"/>
<evidence type="ECO:0000313" key="9">
    <source>
        <dbReference type="Proteomes" id="UP000257109"/>
    </source>
</evidence>
<evidence type="ECO:0000256" key="2">
    <source>
        <dbReference type="ARBA" id="ARBA00022695"/>
    </source>
</evidence>
<keyword evidence="6" id="KW-0695">RNA-directed DNA polymerase</keyword>
<dbReference type="InterPro" id="IPR001584">
    <property type="entry name" value="Integrase_cat-core"/>
</dbReference>
<dbReference type="InterPro" id="IPR050951">
    <property type="entry name" value="Retrovirus_Pol_polyprotein"/>
</dbReference>
<keyword evidence="2" id="KW-0548">Nucleotidyltransferase</keyword>
<name>A0A371IFS0_MUCPR</name>
<dbReference type="Proteomes" id="UP000257109">
    <property type="component" value="Unassembled WGS sequence"/>
</dbReference>
<evidence type="ECO:0000313" key="8">
    <source>
        <dbReference type="EMBL" id="RDY13906.1"/>
    </source>
</evidence>
<evidence type="ECO:0000256" key="3">
    <source>
        <dbReference type="ARBA" id="ARBA00022722"/>
    </source>
</evidence>
<dbReference type="PANTHER" id="PTHR37984">
    <property type="entry name" value="PROTEIN CBG26694"/>
    <property type="match status" value="1"/>
</dbReference>
<reference evidence="8" key="1">
    <citation type="submission" date="2018-05" db="EMBL/GenBank/DDBJ databases">
        <title>Draft genome of Mucuna pruriens seed.</title>
        <authorList>
            <person name="Nnadi N.E."/>
            <person name="Vos R."/>
            <person name="Hasami M.H."/>
            <person name="Devisetty U.K."/>
            <person name="Aguiy J.C."/>
        </authorList>
    </citation>
    <scope>NUCLEOTIDE SEQUENCE [LARGE SCALE GENOMIC DNA]</scope>
    <source>
        <strain evidence="8">JCA_2017</strain>
    </source>
</reference>
<keyword evidence="9" id="KW-1185">Reference proteome</keyword>
<dbReference type="Pfam" id="PF00078">
    <property type="entry name" value="RVT_1"/>
    <property type="match status" value="1"/>
</dbReference>
<keyword evidence="4" id="KW-0255">Endonuclease</keyword>
<dbReference type="GO" id="GO:0003964">
    <property type="term" value="F:RNA-directed DNA polymerase activity"/>
    <property type="evidence" value="ECO:0007669"/>
    <property type="project" value="UniProtKB-KW"/>
</dbReference>
<protein>
    <submittedName>
        <fullName evidence="8">Retrovirus-related Pol polyprotein from transposon 17.6</fullName>
    </submittedName>
</protein>
<gene>
    <name evidence="8" type="primary">pol</name>
    <name evidence="8" type="ORF">CR513_01101</name>
</gene>
<organism evidence="8 9">
    <name type="scientific">Mucuna pruriens</name>
    <name type="common">Velvet bean</name>
    <name type="synonym">Dolichos pruriens</name>
    <dbReference type="NCBI Taxonomy" id="157652"/>
    <lineage>
        <taxon>Eukaryota</taxon>
        <taxon>Viridiplantae</taxon>
        <taxon>Streptophyta</taxon>
        <taxon>Embryophyta</taxon>
        <taxon>Tracheophyta</taxon>
        <taxon>Spermatophyta</taxon>
        <taxon>Magnoliopsida</taxon>
        <taxon>eudicotyledons</taxon>
        <taxon>Gunneridae</taxon>
        <taxon>Pentapetalae</taxon>
        <taxon>rosids</taxon>
        <taxon>fabids</taxon>
        <taxon>Fabales</taxon>
        <taxon>Fabaceae</taxon>
        <taxon>Papilionoideae</taxon>
        <taxon>50 kb inversion clade</taxon>
        <taxon>NPAAA clade</taxon>
        <taxon>indigoferoid/millettioid clade</taxon>
        <taxon>Phaseoleae</taxon>
        <taxon>Mucuna</taxon>
    </lineage>
</organism>
<dbReference type="InterPro" id="IPR043502">
    <property type="entry name" value="DNA/RNA_pol_sf"/>
</dbReference>
<dbReference type="CDD" id="cd09274">
    <property type="entry name" value="RNase_HI_RT_Ty3"/>
    <property type="match status" value="1"/>
</dbReference>
<keyword evidence="3" id="KW-0540">Nuclease</keyword>
<evidence type="ECO:0000256" key="6">
    <source>
        <dbReference type="ARBA" id="ARBA00022918"/>
    </source>
</evidence>
<dbReference type="FunFam" id="3.10.20.370:FF:000001">
    <property type="entry name" value="Retrovirus-related Pol polyprotein from transposon 17.6-like protein"/>
    <property type="match status" value="1"/>
</dbReference>
<dbReference type="SUPFAM" id="SSF53098">
    <property type="entry name" value="Ribonuclease H-like"/>
    <property type="match status" value="1"/>
</dbReference>
<dbReference type="PROSITE" id="PS50994">
    <property type="entry name" value="INTEGRASE"/>
    <property type="match status" value="1"/>
</dbReference>
<dbReference type="PANTHER" id="PTHR37984:SF5">
    <property type="entry name" value="PROTEIN NYNRIN-LIKE"/>
    <property type="match status" value="1"/>
</dbReference>
<feature type="non-terminal residue" evidence="8">
    <location>
        <position position="1"/>
    </location>
</feature>
<dbReference type="Gene3D" id="3.30.70.270">
    <property type="match status" value="1"/>
</dbReference>